<dbReference type="PROSITE" id="PS51843">
    <property type="entry name" value="NR_LBD"/>
    <property type="match status" value="2"/>
</dbReference>
<dbReference type="CDD" id="cd06929">
    <property type="entry name" value="NR_LBD_F1"/>
    <property type="match status" value="2"/>
</dbReference>
<protein>
    <submittedName>
        <fullName evidence="13">Uncharacterized protein LOC109471373</fullName>
    </submittedName>
</protein>
<evidence type="ECO:0000256" key="8">
    <source>
        <dbReference type="ARBA" id="ARBA00023242"/>
    </source>
</evidence>
<dbReference type="InterPro" id="IPR035500">
    <property type="entry name" value="NHR-like_dom_sf"/>
</dbReference>
<dbReference type="InterPro" id="IPR013088">
    <property type="entry name" value="Znf_NHR/GATA"/>
</dbReference>
<feature type="region of interest" description="Disordered" evidence="9">
    <location>
        <begin position="118"/>
        <end position="153"/>
    </location>
</feature>
<evidence type="ECO:0000256" key="6">
    <source>
        <dbReference type="ARBA" id="ARBA00023163"/>
    </source>
</evidence>
<dbReference type="FunFam" id="3.30.50.10:FF:000044">
    <property type="entry name" value="retinoic acid receptor beta isoform X4"/>
    <property type="match status" value="2"/>
</dbReference>
<evidence type="ECO:0000256" key="4">
    <source>
        <dbReference type="ARBA" id="ARBA00023015"/>
    </source>
</evidence>
<keyword evidence="6" id="KW-0804">Transcription</keyword>
<dbReference type="RefSeq" id="XP_019626220.1">
    <property type="nucleotide sequence ID" value="XM_019770661.1"/>
</dbReference>
<accession>A0A6P4YAX0</accession>
<dbReference type="AlphaFoldDB" id="A0A6P4YAX0"/>
<evidence type="ECO:0000256" key="5">
    <source>
        <dbReference type="ARBA" id="ARBA00023125"/>
    </source>
</evidence>
<dbReference type="InterPro" id="IPR001723">
    <property type="entry name" value="Nuclear_hrmn_rcpt"/>
</dbReference>
<dbReference type="GO" id="GO:0045944">
    <property type="term" value="P:positive regulation of transcription by RNA polymerase II"/>
    <property type="evidence" value="ECO:0007669"/>
    <property type="project" value="TreeGrafter"/>
</dbReference>
<dbReference type="GeneID" id="109471373"/>
<keyword evidence="3" id="KW-0862">Zinc</keyword>
<dbReference type="Proteomes" id="UP000515135">
    <property type="component" value="Unplaced"/>
</dbReference>
<dbReference type="GO" id="GO:0000978">
    <property type="term" value="F:RNA polymerase II cis-regulatory region sequence-specific DNA binding"/>
    <property type="evidence" value="ECO:0007669"/>
    <property type="project" value="TreeGrafter"/>
</dbReference>
<dbReference type="GO" id="GO:0008270">
    <property type="term" value="F:zinc ion binding"/>
    <property type="evidence" value="ECO:0007669"/>
    <property type="project" value="UniProtKB-KW"/>
</dbReference>
<dbReference type="SUPFAM" id="SSF57716">
    <property type="entry name" value="Glucocorticoid receptor-like (DNA-binding domain)"/>
    <property type="match status" value="2"/>
</dbReference>
<evidence type="ECO:0000259" key="10">
    <source>
        <dbReference type="PROSITE" id="PS51030"/>
    </source>
</evidence>
<proteinExistence type="predicted"/>
<evidence type="ECO:0000256" key="1">
    <source>
        <dbReference type="ARBA" id="ARBA00022723"/>
    </source>
</evidence>
<dbReference type="Gene3D" id="3.30.50.10">
    <property type="entry name" value="Erythroid Transcription Factor GATA-1, subunit A"/>
    <property type="match status" value="2"/>
</dbReference>
<dbReference type="InterPro" id="IPR050234">
    <property type="entry name" value="Nuclear_hormone_rcpt_NR1"/>
</dbReference>
<keyword evidence="12" id="KW-1185">Reference proteome</keyword>
<dbReference type="CDD" id="cd06959">
    <property type="entry name" value="NR_DBD_EcR_like"/>
    <property type="match status" value="2"/>
</dbReference>
<feature type="compositionally biased region" description="Polar residues" evidence="9">
    <location>
        <begin position="132"/>
        <end position="146"/>
    </location>
</feature>
<feature type="domain" description="NR LBD" evidence="11">
    <location>
        <begin position="943"/>
        <end position="1179"/>
    </location>
</feature>
<dbReference type="InterPro" id="IPR001628">
    <property type="entry name" value="Znf_hrmn_rcpt"/>
</dbReference>
<evidence type="ECO:0000256" key="3">
    <source>
        <dbReference type="ARBA" id="ARBA00022833"/>
    </source>
</evidence>
<dbReference type="InterPro" id="IPR000536">
    <property type="entry name" value="Nucl_hrmn_rcpt_lig-bd"/>
</dbReference>
<feature type="domain" description="Nuclear receptor" evidence="10">
    <location>
        <begin position="28"/>
        <end position="103"/>
    </location>
</feature>
<dbReference type="OrthoDB" id="10039482at2759"/>
<evidence type="ECO:0000256" key="2">
    <source>
        <dbReference type="ARBA" id="ARBA00022771"/>
    </source>
</evidence>
<keyword evidence="1" id="KW-0479">Metal-binding</keyword>
<dbReference type="PRINTS" id="PR00047">
    <property type="entry name" value="STROIDFINGER"/>
</dbReference>
<dbReference type="PANTHER" id="PTHR24082:SF507">
    <property type="entry name" value="BILE ACID RECEPTOR-RELATED"/>
    <property type="match status" value="1"/>
</dbReference>
<dbReference type="Pfam" id="PF00104">
    <property type="entry name" value="Hormone_recep"/>
    <property type="match status" value="1"/>
</dbReference>
<evidence type="ECO:0000256" key="7">
    <source>
        <dbReference type="ARBA" id="ARBA00023170"/>
    </source>
</evidence>
<evidence type="ECO:0000313" key="12">
    <source>
        <dbReference type="Proteomes" id="UP000515135"/>
    </source>
</evidence>
<feature type="compositionally biased region" description="Polar residues" evidence="9">
    <location>
        <begin position="185"/>
        <end position="198"/>
    </location>
</feature>
<dbReference type="GO" id="GO:0000122">
    <property type="term" value="P:negative regulation of transcription by RNA polymerase II"/>
    <property type="evidence" value="ECO:0007669"/>
    <property type="project" value="TreeGrafter"/>
</dbReference>
<keyword evidence="2" id="KW-0863">Zinc-finger</keyword>
<dbReference type="PROSITE" id="PS51030">
    <property type="entry name" value="NUCLEAR_REC_DBD_2"/>
    <property type="match status" value="2"/>
</dbReference>
<sequence length="1179" mass="129539">MANQITLAQIFDEELSQDDIPVPPELAAGDCLVCGDKASGFHYGVYSCEGCKGFFRRSVTRGHVKACRWGNQCSMDLYTRRRCPECRLRSCKAAGMRPDCLLTQAQCRSKLLWRKHIAPKPAKSKPAAPSSTTCSQESPTMPSPDQSGVPEVPYKDNLLPLAAAMETEVRTRSSSMSSSDDALRQVSSPESTQSTIVGEATTSSVDSAVIKSGSPGSVDVLPFVAVLDAEVEVGSSSATSLDTITDVKPIIVPKTENETAVPPGECKKAEFEHEFAQTLLSLHSGVGSSKGKQAGSIPSTCFPEDLSQVARMEHLFVRPGIIQELEKGHQVLIQAILGYWKQNIEPERKHAIAMWEDTEACETLQEKQLRYVEHGNKFVERYISFCRTLHGFNNLHVEDQINVVKGSIFENFIMRGPVFCKETGLDVNIAQHLTTMMYTQEFTDRVMKWCEGMWKLNVDPITVHLLCCCVILSPDRANVRGGEILEKAQEKYIECLQAYCKVAYPDEPLMFPRLMGKLTEVREIGGSCEKHLRPECASMIQAQPLVSEIWQKDYAMNEPVPVSSIFAEGGSGQDEKSDATQQDLTTGDCLVCGDKASGFHYGVYSCEGCKGFFRRSVTRGHVKACRWGNQCSMDLYTRRRCPECRLRSCKAAGMRPDCLLTQAQRRSKTLWRQRQVSNPAKPESAVSSTNQDLAPVPSPNQSGVPDQPCQLDRPSVDASEIASLLRSSRPTTVTRSSQDVMKKLDPDDTLSLQQGATPVLCDSSSSSTFFDEVVSVFIDVTQDNIQYSRSESTGSEDMLSFFALLANGSELLTEPISLDTIPSVPPSPASAVDVDVTDAPVQEDSRTEHAQTLLSLQTGVNLVAPPPTNNLSALLKSTGSLANQKPASSNEMTDGQVPPMRWSVDDSSGVSIVPAKPDVPTDEVPAVAPGTSSAGCTMSKLFIRPHVMEQLSPDHQAIISDILAYLKEATEVGRRHTWKLYKEALACKTLYEKRMLCVQSGTVTVQKYIAFSKSLQGFTDLPLEDQVAAVKGSLFECFVMRVPVFLKECGLDIGVLERLVAPVHTAEFMAVLKAWYEGMWRLNVDSITVHLLLCAVVLSPDRPNIRSRGVLEKAQERYVGCLQAYCRVAYADQPAMFPRLLSKLTEVRSVGRACERSLLTEVGPMVKENPLASEICSAD</sequence>
<dbReference type="PRINTS" id="PR00398">
    <property type="entry name" value="STRDHORMONER"/>
</dbReference>
<name>A0A6P4YAX0_BRABE</name>
<dbReference type="PROSITE" id="PS00031">
    <property type="entry name" value="NUCLEAR_REC_DBD_1"/>
    <property type="match status" value="2"/>
</dbReference>
<evidence type="ECO:0000313" key="13">
    <source>
        <dbReference type="RefSeq" id="XP_019626220.1"/>
    </source>
</evidence>
<feature type="region of interest" description="Disordered" evidence="9">
    <location>
        <begin position="166"/>
        <end position="198"/>
    </location>
</feature>
<feature type="domain" description="Nuclear receptor" evidence="10">
    <location>
        <begin position="586"/>
        <end position="661"/>
    </location>
</feature>
<evidence type="ECO:0000259" key="11">
    <source>
        <dbReference type="PROSITE" id="PS51843"/>
    </source>
</evidence>
<keyword evidence="7" id="KW-0675">Receptor</keyword>
<dbReference type="PANTHER" id="PTHR24082">
    <property type="entry name" value="NUCLEAR HORMONE RECEPTOR"/>
    <property type="match status" value="1"/>
</dbReference>
<dbReference type="GO" id="GO:0004879">
    <property type="term" value="F:nuclear receptor activity"/>
    <property type="evidence" value="ECO:0007669"/>
    <property type="project" value="TreeGrafter"/>
</dbReference>
<feature type="region of interest" description="Disordered" evidence="9">
    <location>
        <begin position="669"/>
        <end position="713"/>
    </location>
</feature>
<dbReference type="GO" id="GO:0030154">
    <property type="term" value="P:cell differentiation"/>
    <property type="evidence" value="ECO:0007669"/>
    <property type="project" value="TreeGrafter"/>
</dbReference>
<keyword evidence="8" id="KW-0539">Nucleus</keyword>
<evidence type="ECO:0000256" key="9">
    <source>
        <dbReference type="SAM" id="MobiDB-lite"/>
    </source>
</evidence>
<dbReference type="Gene3D" id="1.10.565.10">
    <property type="entry name" value="Retinoid X Receptor"/>
    <property type="match status" value="2"/>
</dbReference>
<organism evidence="12 13">
    <name type="scientific">Branchiostoma belcheri</name>
    <name type="common">Amphioxus</name>
    <dbReference type="NCBI Taxonomy" id="7741"/>
    <lineage>
        <taxon>Eukaryota</taxon>
        <taxon>Metazoa</taxon>
        <taxon>Chordata</taxon>
        <taxon>Cephalochordata</taxon>
        <taxon>Leptocardii</taxon>
        <taxon>Amphioxiformes</taxon>
        <taxon>Branchiostomatidae</taxon>
        <taxon>Branchiostoma</taxon>
    </lineage>
</organism>
<reference evidence="13" key="1">
    <citation type="submission" date="2025-08" db="UniProtKB">
        <authorList>
            <consortium name="RefSeq"/>
        </authorList>
    </citation>
    <scope>IDENTIFICATION</scope>
    <source>
        <tissue evidence="13">Gonad</tissue>
    </source>
</reference>
<dbReference type="KEGG" id="bbel:109471373"/>
<keyword evidence="5" id="KW-0238">DNA-binding</keyword>
<dbReference type="SMART" id="SM00430">
    <property type="entry name" value="HOLI"/>
    <property type="match status" value="2"/>
</dbReference>
<gene>
    <name evidence="13" type="primary">LOC109471373</name>
</gene>
<feature type="compositionally biased region" description="Low complexity" evidence="9">
    <location>
        <begin position="119"/>
        <end position="131"/>
    </location>
</feature>
<feature type="domain" description="NR LBD" evidence="11">
    <location>
        <begin position="345"/>
        <end position="554"/>
    </location>
</feature>
<dbReference type="SUPFAM" id="SSF48508">
    <property type="entry name" value="Nuclear receptor ligand-binding domain"/>
    <property type="match status" value="2"/>
</dbReference>
<keyword evidence="4" id="KW-0805">Transcription regulation</keyword>
<dbReference type="Pfam" id="PF00105">
    <property type="entry name" value="zf-C4"/>
    <property type="match status" value="2"/>
</dbReference>
<dbReference type="SMART" id="SM00399">
    <property type="entry name" value="ZnF_C4"/>
    <property type="match status" value="2"/>
</dbReference>
<dbReference type="GO" id="GO:0090575">
    <property type="term" value="C:RNA polymerase II transcription regulator complex"/>
    <property type="evidence" value="ECO:0007669"/>
    <property type="project" value="TreeGrafter"/>
</dbReference>